<dbReference type="KEGG" id="msv:Mesil_2985"/>
<dbReference type="GO" id="GO:0006782">
    <property type="term" value="P:protoporphyrinogen IX biosynthetic process"/>
    <property type="evidence" value="ECO:0007669"/>
    <property type="project" value="UniProtKB-UniRule"/>
</dbReference>
<organism evidence="11 12">
    <name type="scientific">Allomeiothermus silvanus (strain ATCC 700542 / DSM 9946 / NBRC 106475 / NCIMB 13440 / VI-R2)</name>
    <name type="common">Thermus silvanus</name>
    <dbReference type="NCBI Taxonomy" id="526227"/>
    <lineage>
        <taxon>Bacteria</taxon>
        <taxon>Thermotogati</taxon>
        <taxon>Deinococcota</taxon>
        <taxon>Deinococci</taxon>
        <taxon>Thermales</taxon>
        <taxon>Thermaceae</taxon>
        <taxon>Allomeiothermus</taxon>
    </lineage>
</organism>
<dbReference type="SUPFAM" id="SSF69618">
    <property type="entry name" value="HemD-like"/>
    <property type="match status" value="1"/>
</dbReference>
<dbReference type="EMBL" id="CP002042">
    <property type="protein sequence ID" value="ADH64823.1"/>
    <property type="molecule type" value="Genomic_DNA"/>
</dbReference>
<dbReference type="GO" id="GO:0004852">
    <property type="term" value="F:uroporphyrinogen-III synthase activity"/>
    <property type="evidence" value="ECO:0007669"/>
    <property type="project" value="UniProtKB-UniRule"/>
</dbReference>
<dbReference type="Proteomes" id="UP000001916">
    <property type="component" value="Chromosome"/>
</dbReference>
<dbReference type="InterPro" id="IPR039793">
    <property type="entry name" value="UROS/Hem4"/>
</dbReference>
<accession>D7BDK3</accession>
<evidence type="ECO:0000313" key="11">
    <source>
        <dbReference type="EMBL" id="ADH64823.1"/>
    </source>
</evidence>
<dbReference type="Gene3D" id="3.40.50.10090">
    <property type="match status" value="2"/>
</dbReference>
<name>D7BDK3_ALLS1</name>
<evidence type="ECO:0000313" key="12">
    <source>
        <dbReference type="Proteomes" id="UP000001916"/>
    </source>
</evidence>
<dbReference type="RefSeq" id="WP_013159355.1">
    <property type="nucleotide sequence ID" value="NC_014212.1"/>
</dbReference>
<dbReference type="PANTHER" id="PTHR38042">
    <property type="entry name" value="UROPORPHYRINOGEN-III SYNTHASE, CHLOROPLASTIC"/>
    <property type="match status" value="1"/>
</dbReference>
<evidence type="ECO:0000259" key="10">
    <source>
        <dbReference type="Pfam" id="PF02602"/>
    </source>
</evidence>
<comment type="catalytic activity">
    <reaction evidence="8 9">
        <text>hydroxymethylbilane = uroporphyrinogen III + H2O</text>
        <dbReference type="Rhea" id="RHEA:18965"/>
        <dbReference type="ChEBI" id="CHEBI:15377"/>
        <dbReference type="ChEBI" id="CHEBI:57308"/>
        <dbReference type="ChEBI" id="CHEBI:57845"/>
        <dbReference type="EC" id="4.2.1.75"/>
    </reaction>
</comment>
<dbReference type="STRING" id="526227.Mesil_2985"/>
<evidence type="ECO:0000256" key="8">
    <source>
        <dbReference type="ARBA" id="ARBA00048617"/>
    </source>
</evidence>
<comment type="function">
    <text evidence="6 9">Catalyzes cyclization of the linear tetrapyrrole, hydroxymethylbilane, to the macrocyclic uroporphyrinogen III.</text>
</comment>
<dbReference type="Pfam" id="PF02602">
    <property type="entry name" value="HEM4"/>
    <property type="match status" value="1"/>
</dbReference>
<sequence>MTVALTHAEGRLEGLRERLETQGYRVVHYPLIATQTLQGVSLEPLEACCWWLFSSQAAVRAVVELGGRFAGHRLGAVGEGTAKALRDLGLEVELVSPEGHAESLARAFIAWQAPGPVGLPRGNRALPTLADLLEGAGYEVHALTVYKTLTQPWPPDAPIPDLTVLASPSAVEALPVEVARQTHCIALGPSTAQSLRACGLSYSQAQSPTVEGVIAAIEHATQALPRSAVPGLHG</sequence>
<evidence type="ECO:0000256" key="3">
    <source>
        <dbReference type="ARBA" id="ARBA00013109"/>
    </source>
</evidence>
<evidence type="ECO:0000256" key="5">
    <source>
        <dbReference type="ARBA" id="ARBA00023244"/>
    </source>
</evidence>
<dbReference type="HOGENOM" id="CLU_1223534_0_0_0"/>
<keyword evidence="4 9" id="KW-0456">Lyase</keyword>
<proteinExistence type="inferred from homology"/>
<comment type="pathway">
    <text evidence="1 9">Porphyrin-containing compound metabolism; protoporphyrin-IX biosynthesis; coproporphyrinogen-III from 5-aminolevulinate: step 3/4.</text>
</comment>
<dbReference type="EC" id="4.2.1.75" evidence="3 9"/>
<dbReference type="PANTHER" id="PTHR38042:SF1">
    <property type="entry name" value="UROPORPHYRINOGEN-III SYNTHASE, CHLOROPLASTIC"/>
    <property type="match status" value="1"/>
</dbReference>
<feature type="domain" description="Tetrapyrrole biosynthesis uroporphyrinogen III synthase" evidence="10">
    <location>
        <begin position="15"/>
        <end position="214"/>
    </location>
</feature>
<gene>
    <name evidence="11" type="ordered locus">Mesil_2985</name>
</gene>
<evidence type="ECO:0000256" key="4">
    <source>
        <dbReference type="ARBA" id="ARBA00023239"/>
    </source>
</evidence>
<evidence type="ECO:0000256" key="9">
    <source>
        <dbReference type="RuleBase" id="RU366031"/>
    </source>
</evidence>
<comment type="similarity">
    <text evidence="2 9">Belongs to the uroporphyrinogen-III synthase family.</text>
</comment>
<dbReference type="GO" id="GO:0006780">
    <property type="term" value="P:uroporphyrinogen III biosynthetic process"/>
    <property type="evidence" value="ECO:0007669"/>
    <property type="project" value="UniProtKB-UniRule"/>
</dbReference>
<evidence type="ECO:0000256" key="2">
    <source>
        <dbReference type="ARBA" id="ARBA00008133"/>
    </source>
</evidence>
<dbReference type="CDD" id="cd06578">
    <property type="entry name" value="HemD"/>
    <property type="match status" value="1"/>
</dbReference>
<dbReference type="InterPro" id="IPR003754">
    <property type="entry name" value="4pyrrol_synth_uPrphyn_synth"/>
</dbReference>
<evidence type="ECO:0000256" key="7">
    <source>
        <dbReference type="ARBA" id="ARBA00040167"/>
    </source>
</evidence>
<dbReference type="AlphaFoldDB" id="D7BDK3"/>
<dbReference type="eggNOG" id="COG1587">
    <property type="taxonomic scope" value="Bacteria"/>
</dbReference>
<dbReference type="InterPro" id="IPR036108">
    <property type="entry name" value="4pyrrol_syn_uPrphyn_synt_sf"/>
</dbReference>
<evidence type="ECO:0000256" key="6">
    <source>
        <dbReference type="ARBA" id="ARBA00037589"/>
    </source>
</evidence>
<protein>
    <recommendedName>
        <fullName evidence="7 9">Uroporphyrinogen-III synthase</fullName>
        <ecNumber evidence="3 9">4.2.1.75</ecNumber>
    </recommendedName>
</protein>
<reference evidence="11 12" key="1">
    <citation type="journal article" date="2010" name="Stand. Genomic Sci.">
        <title>Complete genome sequence of Meiothermus silvanus type strain (VI-R2).</title>
        <authorList>
            <person name="Sikorski J."/>
            <person name="Tindall B.J."/>
            <person name="Lowry S."/>
            <person name="Lucas S."/>
            <person name="Nolan M."/>
            <person name="Copeland A."/>
            <person name="Glavina Del Rio T."/>
            <person name="Tice H."/>
            <person name="Cheng J.F."/>
            <person name="Han C."/>
            <person name="Pitluck S."/>
            <person name="Liolios K."/>
            <person name="Ivanova N."/>
            <person name="Mavromatis K."/>
            <person name="Mikhailova N."/>
            <person name="Pati A."/>
            <person name="Goodwin L."/>
            <person name="Chen A."/>
            <person name="Palaniappan K."/>
            <person name="Land M."/>
            <person name="Hauser L."/>
            <person name="Chang Y.J."/>
            <person name="Jeffries C.D."/>
            <person name="Rohde M."/>
            <person name="Goker M."/>
            <person name="Woyke T."/>
            <person name="Bristow J."/>
            <person name="Eisen J.A."/>
            <person name="Markowitz V."/>
            <person name="Hugenholtz P."/>
            <person name="Kyrpides N.C."/>
            <person name="Klenk H.P."/>
            <person name="Lapidus A."/>
        </authorList>
    </citation>
    <scope>NUCLEOTIDE SEQUENCE [LARGE SCALE GENOMIC DNA]</scope>
    <source>
        <strain evidence="12">ATCC 700542 / DSM 9946 / VI-R2</strain>
    </source>
</reference>
<keyword evidence="5 9" id="KW-0627">Porphyrin biosynthesis</keyword>
<keyword evidence="12" id="KW-1185">Reference proteome</keyword>
<dbReference type="UniPathway" id="UPA00251">
    <property type="reaction ID" value="UER00320"/>
</dbReference>
<evidence type="ECO:0000256" key="1">
    <source>
        <dbReference type="ARBA" id="ARBA00004772"/>
    </source>
</evidence>